<accession>A0A843WHL7</accession>
<feature type="region of interest" description="Disordered" evidence="1">
    <location>
        <begin position="300"/>
        <end position="339"/>
    </location>
</feature>
<comment type="caution">
    <text evidence="2">The sequence shown here is derived from an EMBL/GenBank/DDBJ whole genome shotgun (WGS) entry which is preliminary data.</text>
</comment>
<dbReference type="EMBL" id="NMUH01003563">
    <property type="protein sequence ID" value="MQM06198.1"/>
    <property type="molecule type" value="Genomic_DNA"/>
</dbReference>
<keyword evidence="3" id="KW-1185">Reference proteome</keyword>
<evidence type="ECO:0000313" key="2">
    <source>
        <dbReference type="EMBL" id="MQM06198.1"/>
    </source>
</evidence>
<dbReference type="Proteomes" id="UP000652761">
    <property type="component" value="Unassembled WGS sequence"/>
</dbReference>
<gene>
    <name evidence="2" type="ORF">Taro_039018</name>
</gene>
<dbReference type="AlphaFoldDB" id="A0A843WHL7"/>
<proteinExistence type="predicted"/>
<organism evidence="2 3">
    <name type="scientific">Colocasia esculenta</name>
    <name type="common">Wild taro</name>
    <name type="synonym">Arum esculentum</name>
    <dbReference type="NCBI Taxonomy" id="4460"/>
    <lineage>
        <taxon>Eukaryota</taxon>
        <taxon>Viridiplantae</taxon>
        <taxon>Streptophyta</taxon>
        <taxon>Embryophyta</taxon>
        <taxon>Tracheophyta</taxon>
        <taxon>Spermatophyta</taxon>
        <taxon>Magnoliopsida</taxon>
        <taxon>Liliopsida</taxon>
        <taxon>Araceae</taxon>
        <taxon>Aroideae</taxon>
        <taxon>Colocasieae</taxon>
        <taxon>Colocasia</taxon>
    </lineage>
</organism>
<protein>
    <submittedName>
        <fullName evidence="2">Uncharacterized protein</fullName>
    </submittedName>
</protein>
<evidence type="ECO:0000313" key="3">
    <source>
        <dbReference type="Proteomes" id="UP000652761"/>
    </source>
</evidence>
<feature type="compositionally biased region" description="Basic residues" evidence="1">
    <location>
        <begin position="179"/>
        <end position="196"/>
    </location>
</feature>
<reference evidence="2" key="1">
    <citation type="submission" date="2017-07" db="EMBL/GenBank/DDBJ databases">
        <title>Taro Niue Genome Assembly and Annotation.</title>
        <authorList>
            <person name="Atibalentja N."/>
            <person name="Keating K."/>
            <person name="Fields C.J."/>
        </authorList>
    </citation>
    <scope>NUCLEOTIDE SEQUENCE</scope>
    <source>
        <strain evidence="2">Niue_2</strain>
        <tissue evidence="2">Leaf</tissue>
    </source>
</reference>
<feature type="region of interest" description="Disordered" evidence="1">
    <location>
        <begin position="85"/>
        <end position="220"/>
    </location>
</feature>
<feature type="compositionally biased region" description="Basic and acidic residues" evidence="1">
    <location>
        <begin position="303"/>
        <end position="323"/>
    </location>
</feature>
<feature type="compositionally biased region" description="Low complexity" evidence="1">
    <location>
        <begin position="161"/>
        <end position="171"/>
    </location>
</feature>
<evidence type="ECO:0000256" key="1">
    <source>
        <dbReference type="SAM" id="MobiDB-lite"/>
    </source>
</evidence>
<feature type="compositionally biased region" description="Basic and acidic residues" evidence="1">
    <location>
        <begin position="1"/>
        <end position="16"/>
    </location>
</feature>
<name>A0A843WHL7_COLES</name>
<feature type="compositionally biased region" description="Polar residues" evidence="1">
    <location>
        <begin position="115"/>
        <end position="131"/>
    </location>
</feature>
<sequence length="339" mass="36935">MADSFESERGGSREGRVAGGDQHPFSAAAVPPFLSPAPLLPCRRSPPQPAANPLQSPHALSLPPFSSAFPIAPPLHRCCVAACREPSPRHRDPEFPFLPSTSFPLSHAPPPCRRTSASPCSASTTQPSPSRASPPHLPRRQRSAASRPPGFRIPPLHTTISQQPAAPSPSGAGAGQHRAGLRLRGQPHPRPWKLRRLNQQQPMQRGGPARPTAHRPHRHRSVAPCRMDLPERSVRGLRSSIFPSTFQRCRATSNRERERELRPALFPSLCSACTKGRQWRRQLLRPPLLEGAAAAVVGGDTGDWGRRAPRRPWEKAEAARPCEEPAVSGEPSATVNHSY</sequence>
<feature type="region of interest" description="Disordered" evidence="1">
    <location>
        <begin position="1"/>
        <end position="66"/>
    </location>
</feature>
<feature type="compositionally biased region" description="Pro residues" evidence="1">
    <location>
        <begin position="33"/>
        <end position="50"/>
    </location>
</feature>